<dbReference type="InterPro" id="IPR032416">
    <property type="entry name" value="Peptidase_M24_C"/>
</dbReference>
<feature type="domain" description="Peptidase M24" evidence="4">
    <location>
        <begin position="313"/>
        <end position="522"/>
    </location>
</feature>
<dbReference type="InterPro" id="IPR029149">
    <property type="entry name" value="Creatin/AminoP/Spt16_N"/>
</dbReference>
<evidence type="ECO:0000259" key="4">
    <source>
        <dbReference type="Pfam" id="PF00557"/>
    </source>
</evidence>
<dbReference type="InterPro" id="IPR036005">
    <property type="entry name" value="Creatinase/aminopeptidase-like"/>
</dbReference>
<proteinExistence type="inferred from homology"/>
<dbReference type="Pfam" id="PF16189">
    <property type="entry name" value="Creatinase_N_2"/>
    <property type="match status" value="1"/>
</dbReference>
<evidence type="ECO:0000256" key="1">
    <source>
        <dbReference type="ARBA" id="ARBA00008766"/>
    </source>
</evidence>
<dbReference type="Pfam" id="PF16188">
    <property type="entry name" value="Peptidase_M24_C"/>
    <property type="match status" value="1"/>
</dbReference>
<keyword evidence="7" id="KW-0645">Protease</keyword>
<dbReference type="SUPFAM" id="SSF55920">
    <property type="entry name" value="Creatinase/aminopeptidase"/>
    <property type="match status" value="1"/>
</dbReference>
<dbReference type="EMBL" id="JAFBDT010000016">
    <property type="protein sequence ID" value="MBM7562338.1"/>
    <property type="molecule type" value="Genomic_DNA"/>
</dbReference>
<reference evidence="7 8" key="1">
    <citation type="submission" date="2021-01" db="EMBL/GenBank/DDBJ databases">
        <title>Genomic Encyclopedia of Type Strains, Phase IV (KMG-IV): sequencing the most valuable type-strain genomes for metagenomic binning, comparative biology and taxonomic classification.</title>
        <authorList>
            <person name="Goeker M."/>
        </authorList>
    </citation>
    <scope>NUCLEOTIDE SEQUENCE [LARGE SCALE GENOMIC DNA]</scope>
    <source>
        <strain evidence="7 8">DSM 24436</strain>
    </source>
</reference>
<dbReference type="Gene3D" id="3.90.230.10">
    <property type="entry name" value="Creatinase/methionine aminopeptidase superfamily"/>
    <property type="match status" value="1"/>
</dbReference>
<evidence type="ECO:0000259" key="6">
    <source>
        <dbReference type="Pfam" id="PF16188"/>
    </source>
</evidence>
<dbReference type="Gene3D" id="3.40.350.10">
    <property type="entry name" value="Creatinase/prolidase N-terminal domain"/>
    <property type="match status" value="2"/>
</dbReference>
<dbReference type="InterPro" id="IPR050422">
    <property type="entry name" value="X-Pro_aminopeptidase_P"/>
</dbReference>
<dbReference type="PANTHER" id="PTHR43763">
    <property type="entry name" value="XAA-PRO AMINOPEPTIDASE 1"/>
    <property type="match status" value="1"/>
</dbReference>
<keyword evidence="2" id="KW-0479">Metal-binding</keyword>
<dbReference type="InterPro" id="IPR033740">
    <property type="entry name" value="Pept_M24B"/>
</dbReference>
<dbReference type="EC" id="3.4.11.9" evidence="7"/>
<keyword evidence="3 7" id="KW-0378">Hydrolase</keyword>
<keyword evidence="8" id="KW-1185">Reference proteome</keyword>
<gene>
    <name evidence="7" type="ORF">JOC49_001882</name>
</gene>
<comment type="similarity">
    <text evidence="1">Belongs to the peptidase M24B family.</text>
</comment>
<evidence type="ECO:0000313" key="8">
    <source>
        <dbReference type="Proteomes" id="UP000767854"/>
    </source>
</evidence>
<sequence length="592" mass="66760">MHIQKKLKLIREQMKMAKIDVYIIPSSDPHASEYLPDYYKSREWASGFSGSAGTLVLTLKDAALWTDGRYYLQAEKELEGSTIKLIKAGLPDSPEIGEWIDQVLQAPFKIGFNGFQMMAGFVETLKNHFENTSVTYDFTSNLVDKIWLDRPLLPAEKVYKHPDNYVGASTQEKLMRIRKAMKTYGASSHLLTKLDDIAWITNLRGNDIKHNPYFMSYLFITLNTAFLYVDPLKLNDEIVEAMHAAEIKIKHYDDLPQDLESLSCETGILVDKSATPYYIWRSLKNRCKIINKPNPSTSLKAIKNEIELAHITNCHIQDGVAVVKFMYALSTVPDLETLTEYDIDTMITEKRAENPLFIGRSFSTIAGYADHGAIMHYKAEPKSAYPLKPEGFLLVDSGGQYMNGTTDITRTIAMGKLTQQEMTDYTLTLKSMMALSRMTFLKGATGTHLDTIARMHMWAEGMDYKSGTGHGIGYLLGVHEGPHRVSMNPSSVPLVPGMILSNEPGVYRSGAYGIRLENVLAVVPHLENEFGTFYKFKTLTLCPFDLNAIDLNQLTETERLELNAYHAEVFKELSPYLSASEAKWLKDATRSL</sequence>
<dbReference type="Pfam" id="PF01321">
    <property type="entry name" value="Creatinase_N"/>
    <property type="match status" value="1"/>
</dbReference>
<feature type="domain" description="Peptidase M24 C-terminal" evidence="6">
    <location>
        <begin position="533"/>
        <end position="591"/>
    </location>
</feature>
<evidence type="ECO:0000259" key="5">
    <source>
        <dbReference type="Pfam" id="PF01321"/>
    </source>
</evidence>
<feature type="domain" description="Creatinase N-terminal" evidence="5">
    <location>
        <begin position="7"/>
        <end position="134"/>
    </location>
</feature>
<dbReference type="CDD" id="cd01085">
    <property type="entry name" value="APP"/>
    <property type="match status" value="1"/>
</dbReference>
<dbReference type="Pfam" id="PF00557">
    <property type="entry name" value="Peptidase_M24"/>
    <property type="match status" value="1"/>
</dbReference>
<evidence type="ECO:0000256" key="3">
    <source>
        <dbReference type="ARBA" id="ARBA00022801"/>
    </source>
</evidence>
<evidence type="ECO:0000313" key="7">
    <source>
        <dbReference type="EMBL" id="MBM7562338.1"/>
    </source>
</evidence>
<dbReference type="Proteomes" id="UP000767854">
    <property type="component" value="Unassembled WGS sequence"/>
</dbReference>
<evidence type="ECO:0000256" key="2">
    <source>
        <dbReference type="ARBA" id="ARBA00022723"/>
    </source>
</evidence>
<comment type="caution">
    <text evidence="7">The sequence shown here is derived from an EMBL/GenBank/DDBJ whole genome shotgun (WGS) entry which is preliminary data.</text>
</comment>
<dbReference type="SUPFAM" id="SSF53092">
    <property type="entry name" value="Creatinase/prolidase N-terminal domain"/>
    <property type="match status" value="1"/>
</dbReference>
<protein>
    <submittedName>
        <fullName evidence="7">Xaa-Pro aminopeptidase</fullName>
        <ecNumber evidence="7">3.4.11.9</ecNumber>
    </submittedName>
</protein>
<name>A0ABS2MSG3_9FIRM</name>
<dbReference type="InterPro" id="IPR000994">
    <property type="entry name" value="Pept_M24"/>
</dbReference>
<accession>A0ABS2MSG3</accession>
<dbReference type="RefSeq" id="WP_204664666.1">
    <property type="nucleotide sequence ID" value="NZ_JAFBDT010000016.1"/>
</dbReference>
<dbReference type="PANTHER" id="PTHR43763:SF6">
    <property type="entry name" value="XAA-PRO AMINOPEPTIDASE 1"/>
    <property type="match status" value="1"/>
</dbReference>
<dbReference type="InterPro" id="IPR000587">
    <property type="entry name" value="Creatinase_N"/>
</dbReference>
<dbReference type="GO" id="GO:0004177">
    <property type="term" value="F:aminopeptidase activity"/>
    <property type="evidence" value="ECO:0007669"/>
    <property type="project" value="UniProtKB-KW"/>
</dbReference>
<keyword evidence="7" id="KW-0031">Aminopeptidase</keyword>
<organism evidence="7 8">
    <name type="scientific">Fusibacter tunisiensis</name>
    <dbReference type="NCBI Taxonomy" id="1008308"/>
    <lineage>
        <taxon>Bacteria</taxon>
        <taxon>Bacillati</taxon>
        <taxon>Bacillota</taxon>
        <taxon>Clostridia</taxon>
        <taxon>Eubacteriales</taxon>
        <taxon>Eubacteriales Family XII. Incertae Sedis</taxon>
        <taxon>Fusibacter</taxon>
    </lineage>
</organism>